<evidence type="ECO:0000313" key="4">
    <source>
        <dbReference type="EMBL" id="SDS81614.1"/>
    </source>
</evidence>
<proteinExistence type="predicted"/>
<feature type="domain" description="Acetyl xylan esterase" evidence="3">
    <location>
        <begin position="14"/>
        <end position="104"/>
    </location>
</feature>
<accession>A0A1H1VA33</accession>
<dbReference type="Gene3D" id="3.40.50.1820">
    <property type="entry name" value="alpha/beta hydrolase"/>
    <property type="match status" value="1"/>
</dbReference>
<protein>
    <submittedName>
        <fullName evidence="4">Cephalosporin-C deacetylase</fullName>
    </submittedName>
</protein>
<dbReference type="Proteomes" id="UP000199103">
    <property type="component" value="Chromosome I"/>
</dbReference>
<feature type="domain" description="Acetyl xylan esterase" evidence="3">
    <location>
        <begin position="155"/>
        <end position="292"/>
    </location>
</feature>
<dbReference type="PANTHER" id="PTHR40111:SF1">
    <property type="entry name" value="CEPHALOSPORIN-C DEACETYLASE"/>
    <property type="match status" value="1"/>
</dbReference>
<dbReference type="EMBL" id="LT629772">
    <property type="protein sequence ID" value="SDS81614.1"/>
    <property type="molecule type" value="Genomic_DNA"/>
</dbReference>
<feature type="active site" description="Charge relay system" evidence="1">
    <location>
        <position position="291"/>
    </location>
</feature>
<dbReference type="STRING" id="630515.SAMN04489812_3126"/>
<dbReference type="InterPro" id="IPR039069">
    <property type="entry name" value="CE7"/>
</dbReference>
<dbReference type="InterPro" id="IPR029058">
    <property type="entry name" value="AB_hydrolase_fold"/>
</dbReference>
<keyword evidence="5" id="KW-1185">Reference proteome</keyword>
<evidence type="ECO:0000259" key="3">
    <source>
        <dbReference type="Pfam" id="PF05448"/>
    </source>
</evidence>
<gene>
    <name evidence="4" type="ORF">SAMN04489812_3126</name>
</gene>
<dbReference type="GO" id="GO:0052689">
    <property type="term" value="F:carboxylic ester hydrolase activity"/>
    <property type="evidence" value="ECO:0007669"/>
    <property type="project" value="TreeGrafter"/>
</dbReference>
<dbReference type="GO" id="GO:0005976">
    <property type="term" value="P:polysaccharide metabolic process"/>
    <property type="evidence" value="ECO:0007669"/>
    <property type="project" value="TreeGrafter"/>
</dbReference>
<name>A0A1H1VA33_9ACTN</name>
<dbReference type="InterPro" id="IPR008391">
    <property type="entry name" value="AXE1_dom"/>
</dbReference>
<reference evidence="4 5" key="1">
    <citation type="submission" date="2016-10" db="EMBL/GenBank/DDBJ databases">
        <authorList>
            <person name="de Groot N.N."/>
        </authorList>
    </citation>
    <scope>NUCLEOTIDE SEQUENCE [LARGE SCALE GENOMIC DNA]</scope>
    <source>
        <strain evidence="4 5">DSM 21800</strain>
    </source>
</reference>
<dbReference type="PANTHER" id="PTHR40111">
    <property type="entry name" value="CEPHALOSPORIN-C DEACETYLASE"/>
    <property type="match status" value="1"/>
</dbReference>
<evidence type="ECO:0000313" key="5">
    <source>
        <dbReference type="Proteomes" id="UP000199103"/>
    </source>
</evidence>
<organism evidence="4 5">
    <name type="scientific">Microlunatus soli</name>
    <dbReference type="NCBI Taxonomy" id="630515"/>
    <lineage>
        <taxon>Bacteria</taxon>
        <taxon>Bacillati</taxon>
        <taxon>Actinomycetota</taxon>
        <taxon>Actinomycetes</taxon>
        <taxon>Propionibacteriales</taxon>
        <taxon>Propionibacteriaceae</taxon>
        <taxon>Microlunatus</taxon>
    </lineage>
</organism>
<dbReference type="SUPFAM" id="SSF53474">
    <property type="entry name" value="alpha/beta-Hydrolases"/>
    <property type="match status" value="1"/>
</dbReference>
<dbReference type="AlphaFoldDB" id="A0A1H1VA33"/>
<feature type="active site" description="Nucleophile" evidence="1">
    <location>
        <position position="181"/>
    </location>
</feature>
<feature type="active site" description="Charge relay system" evidence="1">
    <location>
        <position position="263"/>
    </location>
</feature>
<evidence type="ECO:0000256" key="2">
    <source>
        <dbReference type="PIRSR" id="PIRSR639069-2"/>
    </source>
</evidence>
<dbReference type="Pfam" id="PF05448">
    <property type="entry name" value="AXE1"/>
    <property type="match status" value="2"/>
</dbReference>
<dbReference type="RefSeq" id="WP_091526246.1">
    <property type="nucleotide sequence ID" value="NZ_LT629772.1"/>
</dbReference>
<sequence length="326" mass="35585">MPDHRFPDGEEFTSYPLDELLTPLPPLRPPDDFAEFWRETYVELTAPAGEVRIERDCSAGGRSIELISFRSSSGGRVLGWLVGPGDRQPVRRGLVISHGYGGRELPDPLQVADNAAAIFPVAPWLPINAGGLPGSEHVLIGIGDRYRYAHRFSAADIWRAATILLQRYPDAAACLDYRGGSFGGGIGALALPWDDRFRRATLHVPSFGYFPIRLSRRCTGSGEAVRQHLLGHPEHRPMLDYFDSTLAAAEISIDVQVSAARTDPAVDPRGQFAVYHALAGTKRLVVCTAGHAEFPGEAEQNLAVESAARRFLAADDVDELPPIIEL</sequence>
<evidence type="ECO:0000256" key="1">
    <source>
        <dbReference type="PIRSR" id="PIRSR639069-1"/>
    </source>
</evidence>
<feature type="binding site" evidence="2">
    <location>
        <position position="100"/>
    </location>
    <ligand>
        <name>substrate</name>
    </ligand>
</feature>